<proteinExistence type="predicted"/>
<evidence type="ECO:0000256" key="2">
    <source>
        <dbReference type="ARBA" id="ARBA00022801"/>
    </source>
</evidence>
<evidence type="ECO:0000259" key="5">
    <source>
        <dbReference type="PROSITE" id="PS51194"/>
    </source>
</evidence>
<dbReference type="GO" id="GO:0016787">
    <property type="term" value="F:hydrolase activity"/>
    <property type="evidence" value="ECO:0007669"/>
    <property type="project" value="UniProtKB-KW"/>
</dbReference>
<dbReference type="SUPFAM" id="SSF52540">
    <property type="entry name" value="P-loop containing nucleoside triphosphate hydrolases"/>
    <property type="match status" value="1"/>
</dbReference>
<keyword evidence="3" id="KW-0347">Helicase</keyword>
<dbReference type="PANTHER" id="PTHR47959:SF24">
    <property type="entry name" value="ATP-DEPENDENT RNA HELICASE"/>
    <property type="match status" value="1"/>
</dbReference>
<evidence type="ECO:0000256" key="3">
    <source>
        <dbReference type="ARBA" id="ARBA00022806"/>
    </source>
</evidence>
<dbReference type="GO" id="GO:0005829">
    <property type="term" value="C:cytosol"/>
    <property type="evidence" value="ECO:0007669"/>
    <property type="project" value="TreeGrafter"/>
</dbReference>
<dbReference type="GO" id="GO:0003724">
    <property type="term" value="F:RNA helicase activity"/>
    <property type="evidence" value="ECO:0007669"/>
    <property type="project" value="TreeGrafter"/>
</dbReference>
<feature type="domain" description="Helicase C-terminal" evidence="5">
    <location>
        <begin position="8"/>
        <end position="160"/>
    </location>
</feature>
<accession>A0A915EL71</accession>
<keyword evidence="4" id="KW-0067">ATP-binding</keyword>
<dbReference type="GO" id="GO:0005524">
    <property type="term" value="F:ATP binding"/>
    <property type="evidence" value="ECO:0007669"/>
    <property type="project" value="UniProtKB-KW"/>
</dbReference>
<dbReference type="InterPro" id="IPR001650">
    <property type="entry name" value="Helicase_C-like"/>
</dbReference>
<dbReference type="PROSITE" id="PS51194">
    <property type="entry name" value="HELICASE_CTER"/>
    <property type="match status" value="1"/>
</dbReference>
<organism evidence="6 7">
    <name type="scientific">Ditylenchus dipsaci</name>
    <dbReference type="NCBI Taxonomy" id="166011"/>
    <lineage>
        <taxon>Eukaryota</taxon>
        <taxon>Metazoa</taxon>
        <taxon>Ecdysozoa</taxon>
        <taxon>Nematoda</taxon>
        <taxon>Chromadorea</taxon>
        <taxon>Rhabditida</taxon>
        <taxon>Tylenchina</taxon>
        <taxon>Tylenchomorpha</taxon>
        <taxon>Sphaerularioidea</taxon>
        <taxon>Anguinidae</taxon>
        <taxon>Anguininae</taxon>
        <taxon>Ditylenchus</taxon>
    </lineage>
</organism>
<keyword evidence="1" id="KW-0547">Nucleotide-binding</keyword>
<evidence type="ECO:0000256" key="1">
    <source>
        <dbReference type="ARBA" id="ARBA00022741"/>
    </source>
</evidence>
<name>A0A915EL71_9BILA</name>
<sequence>MNCADLQQKDANLYYVLNRYKGRTLVFANSIDATRRLYGLLKSFSFSLLRRCFMPRCKNRKDLKILKNSLPRIILSARYRHSCKRLDIKNVDVVIHYQVPRRQKFGYVHRSGRTARAFKSGRSVLLVDPSDVQLCHRICKNLKRVLACGHRVSLAAKAESAEFRLKKVSSRKEWFKKAAEEMDIILDDSLIGDGDDEEINPEVVNLRRQKKKSEMSLASALKQSLPFAHSRPKEVPEILKRNDVIPVKLFCYVQYMDLSYKLLSVTP</sequence>
<evidence type="ECO:0000313" key="7">
    <source>
        <dbReference type="WBParaSite" id="jg7067"/>
    </source>
</evidence>
<dbReference type="InterPro" id="IPR027417">
    <property type="entry name" value="P-loop_NTPase"/>
</dbReference>
<dbReference type="WBParaSite" id="jg7067">
    <property type="protein sequence ID" value="jg7067"/>
    <property type="gene ID" value="jg7067"/>
</dbReference>
<keyword evidence="2" id="KW-0378">Hydrolase</keyword>
<keyword evidence="6" id="KW-1185">Reference proteome</keyword>
<dbReference type="PANTHER" id="PTHR47959">
    <property type="entry name" value="ATP-DEPENDENT RNA HELICASE RHLE-RELATED"/>
    <property type="match status" value="1"/>
</dbReference>
<reference evidence="7" key="1">
    <citation type="submission" date="2022-11" db="UniProtKB">
        <authorList>
            <consortium name="WormBaseParasite"/>
        </authorList>
    </citation>
    <scope>IDENTIFICATION</scope>
</reference>
<protein>
    <submittedName>
        <fullName evidence="7">ATP-dependent RNA helicase</fullName>
    </submittedName>
</protein>
<dbReference type="Gene3D" id="3.40.50.300">
    <property type="entry name" value="P-loop containing nucleotide triphosphate hydrolases"/>
    <property type="match status" value="1"/>
</dbReference>
<dbReference type="AlphaFoldDB" id="A0A915EL71"/>
<dbReference type="InterPro" id="IPR050079">
    <property type="entry name" value="DEAD_box_RNA_helicase"/>
</dbReference>
<dbReference type="Pfam" id="PF00271">
    <property type="entry name" value="Helicase_C"/>
    <property type="match status" value="1"/>
</dbReference>
<evidence type="ECO:0000313" key="6">
    <source>
        <dbReference type="Proteomes" id="UP000887574"/>
    </source>
</evidence>
<evidence type="ECO:0000256" key="4">
    <source>
        <dbReference type="ARBA" id="ARBA00022840"/>
    </source>
</evidence>
<dbReference type="Proteomes" id="UP000887574">
    <property type="component" value="Unplaced"/>
</dbReference>